<feature type="domain" description="Glycosyltransferase subfamily 4-like N-terminal" evidence="2">
    <location>
        <begin position="19"/>
        <end position="196"/>
    </location>
</feature>
<dbReference type="GO" id="GO:0016757">
    <property type="term" value="F:glycosyltransferase activity"/>
    <property type="evidence" value="ECO:0007669"/>
    <property type="project" value="InterPro"/>
</dbReference>
<dbReference type="STRING" id="1802061.A3A93_05515"/>
<name>A0A1F7IZ90_9BACT</name>
<gene>
    <name evidence="3" type="ORF">A3A93_05515</name>
</gene>
<evidence type="ECO:0000259" key="2">
    <source>
        <dbReference type="Pfam" id="PF13439"/>
    </source>
</evidence>
<protein>
    <recommendedName>
        <fullName evidence="5">Glycosyl transferase family 1 domain-containing protein</fullName>
    </recommendedName>
</protein>
<dbReference type="PANTHER" id="PTHR45947:SF3">
    <property type="entry name" value="SULFOQUINOVOSYL TRANSFERASE SQD2"/>
    <property type="match status" value="1"/>
</dbReference>
<proteinExistence type="predicted"/>
<evidence type="ECO:0000313" key="4">
    <source>
        <dbReference type="Proteomes" id="UP000177141"/>
    </source>
</evidence>
<evidence type="ECO:0000313" key="3">
    <source>
        <dbReference type="EMBL" id="OGK48645.1"/>
    </source>
</evidence>
<dbReference type="InterPro" id="IPR050194">
    <property type="entry name" value="Glycosyltransferase_grp1"/>
</dbReference>
<organism evidence="3 4">
    <name type="scientific">Candidatus Roizmanbacteria bacterium RIFCSPLOWO2_01_FULL_38_12</name>
    <dbReference type="NCBI Taxonomy" id="1802061"/>
    <lineage>
        <taxon>Bacteria</taxon>
        <taxon>Candidatus Roizmaniibacteriota</taxon>
    </lineage>
</organism>
<dbReference type="Pfam" id="PF00534">
    <property type="entry name" value="Glycos_transf_1"/>
    <property type="match status" value="1"/>
</dbReference>
<evidence type="ECO:0008006" key="5">
    <source>
        <dbReference type="Google" id="ProtNLM"/>
    </source>
</evidence>
<dbReference type="Pfam" id="PF13439">
    <property type="entry name" value="Glyco_transf_4"/>
    <property type="match status" value="1"/>
</dbReference>
<dbReference type="EMBL" id="MGAL01000012">
    <property type="protein sequence ID" value="OGK48645.1"/>
    <property type="molecule type" value="Genomic_DNA"/>
</dbReference>
<comment type="caution">
    <text evidence="3">The sequence shown here is derived from an EMBL/GenBank/DDBJ whole genome shotgun (WGS) entry which is preliminary data.</text>
</comment>
<dbReference type="AlphaFoldDB" id="A0A1F7IZ90"/>
<sequence length="390" mass="44463">MFNQKLKILYLLVFPFYGSGSGTYARYLAKTVNKKHKVAVVCPDDRPINGVKLYPLKMPFRVAFTGHPEWPNCKLYSDISNRDILRIHEAFMESAVNAVEDFKPDIIHVHHAYPFSWASRFIKSVYQIPYIVTVHGSELPTAQKNKRYIALTIDALRKAKRIVPNSKYTKDWTLKVFGTEFKKNMRVIPGGVDIERFVRVDTKSIDKELDIKGKKVVLFSGKLTKYKGVEYLVKAAKKIHGEILIVGDGKEKKNLMNIAKTNKINNVRFWGHVGKNTRKLVQLYSRADVFVAPSIWDEPLGLVILEAMACETPVVVTRKGGIPLAVKEGKNGLFIRPRNVNNLAATVNKLLDDDALRAKMGKKAREIAVKKFSWEIIADKFIHMYERFAI</sequence>
<dbReference type="InterPro" id="IPR001296">
    <property type="entry name" value="Glyco_trans_1"/>
</dbReference>
<dbReference type="PANTHER" id="PTHR45947">
    <property type="entry name" value="SULFOQUINOVOSYL TRANSFERASE SQD2"/>
    <property type="match status" value="1"/>
</dbReference>
<feature type="domain" description="Glycosyl transferase family 1" evidence="1">
    <location>
        <begin position="204"/>
        <end position="366"/>
    </location>
</feature>
<evidence type="ECO:0000259" key="1">
    <source>
        <dbReference type="Pfam" id="PF00534"/>
    </source>
</evidence>
<reference evidence="3 4" key="1">
    <citation type="journal article" date="2016" name="Nat. Commun.">
        <title>Thousands of microbial genomes shed light on interconnected biogeochemical processes in an aquifer system.</title>
        <authorList>
            <person name="Anantharaman K."/>
            <person name="Brown C.T."/>
            <person name="Hug L.A."/>
            <person name="Sharon I."/>
            <person name="Castelle C.J."/>
            <person name="Probst A.J."/>
            <person name="Thomas B.C."/>
            <person name="Singh A."/>
            <person name="Wilkins M.J."/>
            <person name="Karaoz U."/>
            <person name="Brodie E.L."/>
            <person name="Williams K.H."/>
            <person name="Hubbard S.S."/>
            <person name="Banfield J.F."/>
        </authorList>
    </citation>
    <scope>NUCLEOTIDE SEQUENCE [LARGE SCALE GENOMIC DNA]</scope>
</reference>
<dbReference type="Gene3D" id="3.40.50.2000">
    <property type="entry name" value="Glycogen Phosphorylase B"/>
    <property type="match status" value="2"/>
</dbReference>
<dbReference type="CDD" id="cd03801">
    <property type="entry name" value="GT4_PimA-like"/>
    <property type="match status" value="1"/>
</dbReference>
<dbReference type="SUPFAM" id="SSF53756">
    <property type="entry name" value="UDP-Glycosyltransferase/glycogen phosphorylase"/>
    <property type="match status" value="1"/>
</dbReference>
<dbReference type="InterPro" id="IPR028098">
    <property type="entry name" value="Glyco_trans_4-like_N"/>
</dbReference>
<accession>A0A1F7IZ90</accession>
<dbReference type="Proteomes" id="UP000177141">
    <property type="component" value="Unassembled WGS sequence"/>
</dbReference>